<dbReference type="OrthoDB" id="1925334at2759"/>
<evidence type="ECO:0000256" key="1">
    <source>
        <dbReference type="ARBA" id="ARBA00001917"/>
    </source>
</evidence>
<keyword evidence="8" id="KW-0479">Metal-binding</keyword>
<comment type="cofactor">
    <cofactor evidence="1">
        <name>FMN</name>
        <dbReference type="ChEBI" id="CHEBI:58210"/>
    </cofactor>
</comment>
<dbReference type="AlphaFoldDB" id="A0A5N6Z1Y9"/>
<dbReference type="PANTHER" id="PTHR10578:SF82">
    <property type="entry name" value="CYTOCHROME B2, PUTATIVE (AFU_ORTHOLOGUE AFUA_1G07200)-RELATED"/>
    <property type="match status" value="1"/>
</dbReference>
<dbReference type="InterPro" id="IPR000262">
    <property type="entry name" value="FMN-dep_DH"/>
</dbReference>
<dbReference type="Pfam" id="PF01070">
    <property type="entry name" value="FMN_dh"/>
    <property type="match status" value="1"/>
</dbReference>
<feature type="region of interest" description="Disordered" evidence="17">
    <location>
        <begin position="276"/>
        <end position="306"/>
    </location>
</feature>
<evidence type="ECO:0000256" key="6">
    <source>
        <dbReference type="ARBA" id="ARBA00022630"/>
    </source>
</evidence>
<feature type="domain" description="Cytochrome b5 heme-binding" evidence="18">
    <location>
        <begin position="2"/>
        <end position="86"/>
    </location>
</feature>
<keyword evidence="9" id="KW-0560">Oxidoreductase</keyword>
<evidence type="ECO:0000256" key="16">
    <source>
        <dbReference type="ARBA" id="ARBA00068515"/>
    </source>
</evidence>
<comment type="subunit">
    <text evidence="4">Homotetramer.</text>
</comment>
<dbReference type="InterPro" id="IPR037458">
    <property type="entry name" value="L-MDH/L-LDH_FMN-bd"/>
</dbReference>
<dbReference type="EMBL" id="ML739160">
    <property type="protein sequence ID" value="KAE8351661.1"/>
    <property type="molecule type" value="Genomic_DNA"/>
</dbReference>
<evidence type="ECO:0000256" key="3">
    <source>
        <dbReference type="ARBA" id="ARBA00004569"/>
    </source>
</evidence>
<dbReference type="PANTHER" id="PTHR10578">
    <property type="entry name" value="S -2-HYDROXY-ACID OXIDASE-RELATED"/>
    <property type="match status" value="1"/>
</dbReference>
<keyword evidence="21" id="KW-1185">Reference proteome</keyword>
<keyword evidence="7" id="KW-0288">FMN</keyword>
<evidence type="ECO:0000313" key="21">
    <source>
        <dbReference type="Proteomes" id="UP000327118"/>
    </source>
</evidence>
<evidence type="ECO:0000256" key="5">
    <source>
        <dbReference type="ARBA" id="ARBA00022617"/>
    </source>
</evidence>
<dbReference type="Pfam" id="PF00173">
    <property type="entry name" value="Cyt-b5"/>
    <property type="match status" value="1"/>
</dbReference>
<reference evidence="21" key="1">
    <citation type="submission" date="2019-04" db="EMBL/GenBank/DDBJ databases">
        <title>Friends and foes A comparative genomics studyof 23 Aspergillus species from section Flavi.</title>
        <authorList>
            <consortium name="DOE Joint Genome Institute"/>
            <person name="Kjaerbolling I."/>
            <person name="Vesth T."/>
            <person name="Frisvad J.C."/>
            <person name="Nybo J.L."/>
            <person name="Theobald S."/>
            <person name="Kildgaard S."/>
            <person name="Isbrandt T."/>
            <person name="Kuo A."/>
            <person name="Sato A."/>
            <person name="Lyhne E.K."/>
            <person name="Kogle M.E."/>
            <person name="Wiebenga A."/>
            <person name="Kun R.S."/>
            <person name="Lubbers R.J."/>
            <person name="Makela M.R."/>
            <person name="Barry K."/>
            <person name="Chovatia M."/>
            <person name="Clum A."/>
            <person name="Daum C."/>
            <person name="Haridas S."/>
            <person name="He G."/>
            <person name="LaButti K."/>
            <person name="Lipzen A."/>
            <person name="Mondo S."/>
            <person name="Riley R."/>
            <person name="Salamov A."/>
            <person name="Simmons B.A."/>
            <person name="Magnuson J.K."/>
            <person name="Henrissat B."/>
            <person name="Mortensen U.H."/>
            <person name="Larsen T.O."/>
            <person name="Devries R.P."/>
            <person name="Grigoriev I.V."/>
            <person name="Machida M."/>
            <person name="Baker S.E."/>
            <person name="Andersen M.R."/>
        </authorList>
    </citation>
    <scope>NUCLEOTIDE SEQUENCE [LARGE SCALE GENOMIC DNA]</scope>
    <source>
        <strain evidence="21">CBS 553.77</strain>
    </source>
</reference>
<dbReference type="EC" id="1.1.2.3" evidence="15"/>
<dbReference type="InterPro" id="IPR013785">
    <property type="entry name" value="Aldolase_TIM"/>
</dbReference>
<name>A0A5N6Z1Y9_9EURO</name>
<evidence type="ECO:0000256" key="10">
    <source>
        <dbReference type="ARBA" id="ARBA00023004"/>
    </source>
</evidence>
<dbReference type="PROSITE" id="PS00191">
    <property type="entry name" value="CYTOCHROME_B5_1"/>
    <property type="match status" value="1"/>
</dbReference>
<evidence type="ECO:0000256" key="11">
    <source>
        <dbReference type="ARBA" id="ARBA00023128"/>
    </source>
</evidence>
<keyword evidence="6" id="KW-0285">Flavoprotein</keyword>
<evidence type="ECO:0000256" key="7">
    <source>
        <dbReference type="ARBA" id="ARBA00022643"/>
    </source>
</evidence>
<dbReference type="Gene3D" id="3.20.20.70">
    <property type="entry name" value="Aldolase class I"/>
    <property type="match status" value="1"/>
</dbReference>
<comment type="cofactor">
    <cofactor evidence="2">
        <name>heme b</name>
        <dbReference type="ChEBI" id="CHEBI:60344"/>
    </cofactor>
</comment>
<dbReference type="GO" id="GO:0005758">
    <property type="term" value="C:mitochondrial intermembrane space"/>
    <property type="evidence" value="ECO:0007669"/>
    <property type="project" value="UniProtKB-SubCell"/>
</dbReference>
<accession>A0A5N6Z1Y9</accession>
<dbReference type="InterPro" id="IPR001199">
    <property type="entry name" value="Cyt_B5-like_heme/steroid-bd"/>
</dbReference>
<evidence type="ECO:0000256" key="8">
    <source>
        <dbReference type="ARBA" id="ARBA00022723"/>
    </source>
</evidence>
<keyword evidence="5" id="KW-0349">Heme</keyword>
<evidence type="ECO:0000256" key="17">
    <source>
        <dbReference type="SAM" id="MobiDB-lite"/>
    </source>
</evidence>
<evidence type="ECO:0000256" key="14">
    <source>
        <dbReference type="ARBA" id="ARBA00061589"/>
    </source>
</evidence>
<keyword evidence="11" id="KW-0496">Mitochondrion</keyword>
<evidence type="ECO:0000259" key="19">
    <source>
        <dbReference type="PROSITE" id="PS51349"/>
    </source>
</evidence>
<dbReference type="InterPro" id="IPR037396">
    <property type="entry name" value="FMN_HAD"/>
</dbReference>
<dbReference type="GO" id="GO:0004460">
    <property type="term" value="F:L-lactate dehydrogenase (cytochrome) activity"/>
    <property type="evidence" value="ECO:0007669"/>
    <property type="project" value="UniProtKB-EC"/>
</dbReference>
<dbReference type="Proteomes" id="UP000327118">
    <property type="component" value="Unassembled WGS sequence"/>
</dbReference>
<evidence type="ECO:0000259" key="18">
    <source>
        <dbReference type="PROSITE" id="PS50255"/>
    </source>
</evidence>
<sequence length="504" mass="54912">MAKVFDAAEVAKHNTLDSCWVILYGKVYDVRLHPKKVTDFLSEHPGGSKIILKLAGKDATEEYDPIHPPGILEENLKPEMMVGTINQETLPKVQTEPASSSIETEGPPPMESLLNMDDIEQVATKNVSKKAWAYYYSASDDKISKHFNTEVYRSILLRPRVFIDCTRCDLDTTLLGEKLGMPIYVSPAAMARLGHPAGEAGIAEACRSFGAMQIISNNASMTPEQIVKCAAPGQVFGWQIYVHIDRKKSEAMLNRINKLKEIKFIVLTLDAPVPGKREDDERGNAVGASAPVPSATKAAGGAEDETSRIIQSSGGVGKQLFAGTDPSLTWRETLPWLAEHTNLPIILKGLQTHEDAYVASLHAPQVKGIILSNHGGRALDTAPPAVHTLMEIRKYCPEVFDRLEVWVDGGIRRGTDVVKALCLGAKAVGIGRPALWGLGAGGVDGVKRTLEILADESKTCMRLLGVETVDKLGPQHINTRLLEQQIYDGPSGLESIRSIFRAKL</sequence>
<dbReference type="GO" id="GO:0020037">
    <property type="term" value="F:heme binding"/>
    <property type="evidence" value="ECO:0007669"/>
    <property type="project" value="InterPro"/>
</dbReference>
<comment type="subcellular location">
    <subcellularLocation>
        <location evidence="3">Mitochondrion intermembrane space</location>
    </subcellularLocation>
</comment>
<dbReference type="PROSITE" id="PS50255">
    <property type="entry name" value="CYTOCHROME_B5_2"/>
    <property type="match status" value="1"/>
</dbReference>
<gene>
    <name evidence="20" type="ORF">BDV28DRAFT_136616</name>
</gene>
<comment type="similarity">
    <text evidence="13">In the C-terminal section; belongs to the FMN-dependent alpha-hydroxy acid dehydrogenase family.</text>
</comment>
<dbReference type="CDD" id="cd02922">
    <property type="entry name" value="FCB2_FMN"/>
    <property type="match status" value="1"/>
</dbReference>
<protein>
    <recommendedName>
        <fullName evidence="16">L-lactate dehydrogenase (cytochrome)</fullName>
        <ecNumber evidence="15">1.1.2.3</ecNumber>
    </recommendedName>
</protein>
<keyword evidence="10" id="KW-0408">Iron</keyword>
<evidence type="ECO:0000256" key="13">
    <source>
        <dbReference type="ARBA" id="ARBA00061137"/>
    </source>
</evidence>
<evidence type="ECO:0000256" key="2">
    <source>
        <dbReference type="ARBA" id="ARBA00001970"/>
    </source>
</evidence>
<comment type="catalytic activity">
    <reaction evidence="12">
        <text>(S)-lactate + 2 Fe(III)-[cytochrome c] = 2 Fe(II)-[cytochrome c] + pyruvate + 2 H(+)</text>
        <dbReference type="Rhea" id="RHEA:19909"/>
        <dbReference type="Rhea" id="RHEA-COMP:10350"/>
        <dbReference type="Rhea" id="RHEA-COMP:14399"/>
        <dbReference type="ChEBI" id="CHEBI:15361"/>
        <dbReference type="ChEBI" id="CHEBI:15378"/>
        <dbReference type="ChEBI" id="CHEBI:16651"/>
        <dbReference type="ChEBI" id="CHEBI:29033"/>
        <dbReference type="ChEBI" id="CHEBI:29034"/>
        <dbReference type="EC" id="1.1.2.3"/>
    </reaction>
    <physiologicalReaction direction="left-to-right" evidence="12">
        <dbReference type="Rhea" id="RHEA:19910"/>
    </physiologicalReaction>
</comment>
<dbReference type="SUPFAM" id="SSF51395">
    <property type="entry name" value="FMN-linked oxidoreductases"/>
    <property type="match status" value="1"/>
</dbReference>
<dbReference type="PROSITE" id="PS51349">
    <property type="entry name" value="FMN_HYDROXY_ACID_DH_2"/>
    <property type="match status" value="1"/>
</dbReference>
<evidence type="ECO:0000256" key="9">
    <source>
        <dbReference type="ARBA" id="ARBA00023002"/>
    </source>
</evidence>
<dbReference type="FunFam" id="3.10.120.10:FF:000012">
    <property type="entry name" value="Mitochondrial cytochrome b2, putative"/>
    <property type="match status" value="1"/>
</dbReference>
<dbReference type="InterPro" id="IPR036400">
    <property type="entry name" value="Cyt_B5-like_heme/steroid_sf"/>
</dbReference>
<evidence type="ECO:0000256" key="4">
    <source>
        <dbReference type="ARBA" id="ARBA00011881"/>
    </source>
</evidence>
<dbReference type="SMART" id="SM01117">
    <property type="entry name" value="Cyt-b5"/>
    <property type="match status" value="1"/>
</dbReference>
<dbReference type="InterPro" id="IPR018506">
    <property type="entry name" value="Cyt_B5_heme-BS"/>
</dbReference>
<feature type="domain" description="FMN hydroxy acid dehydrogenase" evidence="19">
    <location>
        <begin position="108"/>
        <end position="482"/>
    </location>
</feature>
<evidence type="ECO:0000313" key="20">
    <source>
        <dbReference type="EMBL" id="KAE8351661.1"/>
    </source>
</evidence>
<dbReference type="SUPFAM" id="SSF55856">
    <property type="entry name" value="Cytochrome b5-like heme/steroid binding domain"/>
    <property type="match status" value="1"/>
</dbReference>
<evidence type="ECO:0000256" key="12">
    <source>
        <dbReference type="ARBA" id="ARBA00052399"/>
    </source>
</evidence>
<evidence type="ECO:0000256" key="15">
    <source>
        <dbReference type="ARBA" id="ARBA00066458"/>
    </source>
</evidence>
<proteinExistence type="inferred from homology"/>
<dbReference type="Gene3D" id="3.10.120.10">
    <property type="entry name" value="Cytochrome b5-like heme/steroid binding domain"/>
    <property type="match status" value="1"/>
</dbReference>
<dbReference type="FunFam" id="3.20.20.70:FF:000062">
    <property type="entry name" value="Cytochrome b2, mitochondrial, putative"/>
    <property type="match status" value="1"/>
</dbReference>
<organism evidence="20 21">
    <name type="scientific">Aspergillus coremiiformis</name>
    <dbReference type="NCBI Taxonomy" id="138285"/>
    <lineage>
        <taxon>Eukaryota</taxon>
        <taxon>Fungi</taxon>
        <taxon>Dikarya</taxon>
        <taxon>Ascomycota</taxon>
        <taxon>Pezizomycotina</taxon>
        <taxon>Eurotiomycetes</taxon>
        <taxon>Eurotiomycetidae</taxon>
        <taxon>Eurotiales</taxon>
        <taxon>Aspergillaceae</taxon>
        <taxon>Aspergillus</taxon>
        <taxon>Aspergillus subgen. Circumdati</taxon>
    </lineage>
</organism>
<dbReference type="GO" id="GO:0046872">
    <property type="term" value="F:metal ion binding"/>
    <property type="evidence" value="ECO:0007669"/>
    <property type="project" value="UniProtKB-KW"/>
</dbReference>
<comment type="similarity">
    <text evidence="14">In the N-terminal section; belongs to the cytochrome b5 family.</text>
</comment>